<reference evidence="1" key="1">
    <citation type="submission" date="2021-03" db="EMBL/GenBank/DDBJ databases">
        <title>Draft genome sequence of rust myrtle Austropuccinia psidii MF-1, a brazilian biotype.</title>
        <authorList>
            <person name="Quecine M.C."/>
            <person name="Pachon D.M.R."/>
            <person name="Bonatelli M.L."/>
            <person name="Correr F.H."/>
            <person name="Franceschini L.M."/>
            <person name="Leite T.F."/>
            <person name="Margarido G.R.A."/>
            <person name="Almeida C.A."/>
            <person name="Ferrarezi J.A."/>
            <person name="Labate C.A."/>
        </authorList>
    </citation>
    <scope>NUCLEOTIDE SEQUENCE</scope>
    <source>
        <strain evidence="1">MF-1</strain>
    </source>
</reference>
<evidence type="ECO:0000313" key="1">
    <source>
        <dbReference type="EMBL" id="MBW0462288.1"/>
    </source>
</evidence>
<accession>A0A9Q3BBL6</accession>
<comment type="caution">
    <text evidence="1">The sequence shown here is derived from an EMBL/GenBank/DDBJ whole genome shotgun (WGS) entry which is preliminary data.</text>
</comment>
<proteinExistence type="predicted"/>
<dbReference type="EMBL" id="AVOT02000319">
    <property type="protein sequence ID" value="MBW0462288.1"/>
    <property type="molecule type" value="Genomic_DNA"/>
</dbReference>
<sequence length="499" mass="56338">MSVLAASWIYSHQIGNFLAEIETLKQKYSEVAQMAITIQNMANKMIFSFQEKMPQHVWFINYGDRIFPQLLSKYLRKINTHQILQLEKDALAKWVLAIGTMRDIDANENITLFLTSRPLIELIDAMVRAEWPIEGIIQAIKGSKRFTLSVEKGIEESLELRFKKLEWFCNGLLGTASLFGDLQLNSAKSVQDILIASTDQRETLGAGTTEKKTSTFSHTISLNDETSSSVTPCRTPARDNFLEFLNLFVNFETSLSPPYPEVRKCLRSYKKGDANLVSDMIAAVLLTSHESAQLTKFVLPLELTEFGNSLAIVKKGSAWLRNLKLKESTEESRKSTVQNIAELDSAKAYLSSGKVSEEVQALLYLLSRNDNYPLTDLTFKRYVGLFQALESDPQLQNLVLKEVLPLMVWESTLVVPNAENSYRSLLQHVLGYLFYGNRETPEGVSWGLRKKINRYAAVHNYVKPVGFFRKRKKTALPSVVASRPDSQAAQVAMEKSSVP</sequence>
<gene>
    <name evidence="1" type="ORF">O181_002003</name>
</gene>
<dbReference type="AlphaFoldDB" id="A0A9Q3BBL6"/>
<name>A0A9Q3BBL6_9BASI</name>
<evidence type="ECO:0000313" key="2">
    <source>
        <dbReference type="Proteomes" id="UP000765509"/>
    </source>
</evidence>
<protein>
    <submittedName>
        <fullName evidence="1">Uncharacterized protein</fullName>
    </submittedName>
</protein>
<keyword evidence="2" id="KW-1185">Reference proteome</keyword>
<dbReference type="Proteomes" id="UP000765509">
    <property type="component" value="Unassembled WGS sequence"/>
</dbReference>
<organism evidence="1 2">
    <name type="scientific">Austropuccinia psidii MF-1</name>
    <dbReference type="NCBI Taxonomy" id="1389203"/>
    <lineage>
        <taxon>Eukaryota</taxon>
        <taxon>Fungi</taxon>
        <taxon>Dikarya</taxon>
        <taxon>Basidiomycota</taxon>
        <taxon>Pucciniomycotina</taxon>
        <taxon>Pucciniomycetes</taxon>
        <taxon>Pucciniales</taxon>
        <taxon>Sphaerophragmiaceae</taxon>
        <taxon>Austropuccinia</taxon>
    </lineage>
</organism>